<keyword evidence="4" id="KW-1185">Reference proteome</keyword>
<gene>
    <name evidence="3" type="ORF">ACFONA_10125</name>
</gene>
<dbReference type="EMBL" id="JBHRXP010000004">
    <property type="protein sequence ID" value="MFC3580519.1"/>
    <property type="molecule type" value="Genomic_DNA"/>
</dbReference>
<accession>A0ABV7SWR7</accession>
<dbReference type="Proteomes" id="UP001595713">
    <property type="component" value="Unassembled WGS sequence"/>
</dbReference>
<proteinExistence type="predicted"/>
<name>A0ABV7SWR7_9SPHN</name>
<reference evidence="4" key="1">
    <citation type="journal article" date="2019" name="Int. J. Syst. Evol. Microbiol.">
        <title>The Global Catalogue of Microorganisms (GCM) 10K type strain sequencing project: providing services to taxonomists for standard genome sequencing and annotation.</title>
        <authorList>
            <consortium name="The Broad Institute Genomics Platform"/>
            <consortium name="The Broad Institute Genome Sequencing Center for Infectious Disease"/>
            <person name="Wu L."/>
            <person name="Ma J."/>
        </authorList>
    </citation>
    <scope>NUCLEOTIDE SEQUENCE [LARGE SCALE GENOMIC DNA]</scope>
    <source>
        <strain evidence="4">KCTC 42739</strain>
    </source>
</reference>
<keyword evidence="2" id="KW-0812">Transmembrane</keyword>
<keyword evidence="2" id="KW-0472">Membrane</keyword>
<evidence type="ECO:0000256" key="2">
    <source>
        <dbReference type="SAM" id="Phobius"/>
    </source>
</evidence>
<sequence>MKDYLGLFDLAIAGVPVILFCLWQLVSVHREIAKDRARDAPERPSPDRSGHTIGEHRLDDR</sequence>
<feature type="transmembrane region" description="Helical" evidence="2">
    <location>
        <begin position="6"/>
        <end position="26"/>
    </location>
</feature>
<comment type="caution">
    <text evidence="3">The sequence shown here is derived from an EMBL/GenBank/DDBJ whole genome shotgun (WGS) entry which is preliminary data.</text>
</comment>
<evidence type="ECO:0000313" key="4">
    <source>
        <dbReference type="Proteomes" id="UP001595713"/>
    </source>
</evidence>
<organism evidence="3 4">
    <name type="scientific">Sphingomonas hylomeconis</name>
    <dbReference type="NCBI Taxonomy" id="1395958"/>
    <lineage>
        <taxon>Bacteria</taxon>
        <taxon>Pseudomonadati</taxon>
        <taxon>Pseudomonadota</taxon>
        <taxon>Alphaproteobacteria</taxon>
        <taxon>Sphingomonadales</taxon>
        <taxon>Sphingomonadaceae</taxon>
        <taxon>Sphingomonas</taxon>
    </lineage>
</organism>
<protein>
    <submittedName>
        <fullName evidence="3">Uncharacterized protein</fullName>
    </submittedName>
</protein>
<evidence type="ECO:0000313" key="3">
    <source>
        <dbReference type="EMBL" id="MFC3580519.1"/>
    </source>
</evidence>
<dbReference type="RefSeq" id="WP_261294904.1">
    <property type="nucleotide sequence ID" value="NZ_JANQBK010000011.1"/>
</dbReference>
<feature type="region of interest" description="Disordered" evidence="1">
    <location>
        <begin position="34"/>
        <end position="61"/>
    </location>
</feature>
<keyword evidence="2" id="KW-1133">Transmembrane helix</keyword>
<evidence type="ECO:0000256" key="1">
    <source>
        <dbReference type="SAM" id="MobiDB-lite"/>
    </source>
</evidence>